<dbReference type="GO" id="GO:0005694">
    <property type="term" value="C:chromosome"/>
    <property type="evidence" value="ECO:0007669"/>
    <property type="project" value="TreeGrafter"/>
</dbReference>
<dbReference type="InterPro" id="IPR001650">
    <property type="entry name" value="Helicase_C-like"/>
</dbReference>
<protein>
    <recommendedName>
        <fullName evidence="5">DNA 3'-5' helicase</fullName>
        <ecNumber evidence="5">5.6.2.4</ecNumber>
    </recommendedName>
</protein>
<dbReference type="GO" id="GO:0003676">
    <property type="term" value="F:nucleic acid binding"/>
    <property type="evidence" value="ECO:0007669"/>
    <property type="project" value="InterPro"/>
</dbReference>
<keyword evidence="9" id="KW-0378">Hydrolase</keyword>
<dbReference type="EMBL" id="JACGCI010000111">
    <property type="protein sequence ID" value="KAF6745045.1"/>
    <property type="molecule type" value="Genomic_DNA"/>
</dbReference>
<proteinExistence type="inferred from homology"/>
<evidence type="ECO:0000256" key="6">
    <source>
        <dbReference type="SAM" id="MobiDB-lite"/>
    </source>
</evidence>
<feature type="domain" description="Helicase ATP-binding" evidence="7">
    <location>
        <begin position="136"/>
        <end position="307"/>
    </location>
</feature>
<accession>A0A8H6HEP7</accession>
<keyword evidence="9" id="KW-0347">Helicase</keyword>
<evidence type="ECO:0000256" key="1">
    <source>
        <dbReference type="ARBA" id="ARBA00005446"/>
    </source>
</evidence>
<feature type="domain" description="Helicase C-terminal" evidence="8">
    <location>
        <begin position="335"/>
        <end position="491"/>
    </location>
</feature>
<name>A0A8H6HEP7_9AGAR</name>
<dbReference type="AlphaFoldDB" id="A0A8H6HEP7"/>
<dbReference type="Pfam" id="PF00271">
    <property type="entry name" value="Helicase_C"/>
    <property type="match status" value="1"/>
</dbReference>
<feature type="compositionally biased region" description="Basic and acidic residues" evidence="6">
    <location>
        <begin position="39"/>
        <end position="52"/>
    </location>
</feature>
<dbReference type="InterPro" id="IPR014001">
    <property type="entry name" value="Helicase_ATP-bd"/>
</dbReference>
<comment type="caution">
    <text evidence="9">The sequence shown here is derived from an EMBL/GenBank/DDBJ whole genome shotgun (WGS) entry which is preliminary data.</text>
</comment>
<dbReference type="InterPro" id="IPR011545">
    <property type="entry name" value="DEAD/DEAH_box_helicase_dom"/>
</dbReference>
<dbReference type="PANTHER" id="PTHR13710:SF154">
    <property type="entry name" value="RECQ HELICASE, PUTATIVE (AFU_ORTHOLOGUE AFUA_6G14720)-RELATED"/>
    <property type="match status" value="1"/>
</dbReference>
<dbReference type="Pfam" id="PF00270">
    <property type="entry name" value="DEAD"/>
    <property type="match status" value="1"/>
</dbReference>
<keyword evidence="2" id="KW-0547">Nucleotide-binding</keyword>
<keyword evidence="3" id="KW-0067">ATP-binding</keyword>
<comment type="catalytic activity">
    <reaction evidence="4">
        <text>Couples ATP hydrolysis with the unwinding of duplex DNA by translocating in the 3'-5' direction.</text>
        <dbReference type="EC" id="5.6.2.4"/>
    </reaction>
</comment>
<evidence type="ECO:0000313" key="10">
    <source>
        <dbReference type="Proteomes" id="UP000521943"/>
    </source>
</evidence>
<dbReference type="GO" id="GO:0005524">
    <property type="term" value="F:ATP binding"/>
    <property type="evidence" value="ECO:0007669"/>
    <property type="project" value="UniProtKB-KW"/>
</dbReference>
<dbReference type="SMART" id="SM00487">
    <property type="entry name" value="DEXDc"/>
    <property type="match status" value="1"/>
</dbReference>
<dbReference type="GO" id="GO:0000724">
    <property type="term" value="P:double-strand break repair via homologous recombination"/>
    <property type="evidence" value="ECO:0007669"/>
    <property type="project" value="TreeGrafter"/>
</dbReference>
<evidence type="ECO:0000256" key="5">
    <source>
        <dbReference type="ARBA" id="ARBA00034808"/>
    </source>
</evidence>
<evidence type="ECO:0000259" key="8">
    <source>
        <dbReference type="PROSITE" id="PS51194"/>
    </source>
</evidence>
<reference evidence="9 10" key="1">
    <citation type="submission" date="2020-07" db="EMBL/GenBank/DDBJ databases">
        <title>Comparative genomics of pyrophilous fungi reveals a link between fire events and developmental genes.</title>
        <authorList>
            <consortium name="DOE Joint Genome Institute"/>
            <person name="Steindorff A.S."/>
            <person name="Carver A."/>
            <person name="Calhoun S."/>
            <person name="Stillman K."/>
            <person name="Liu H."/>
            <person name="Lipzen A."/>
            <person name="Pangilinan J."/>
            <person name="Labutti K."/>
            <person name="Bruns T.D."/>
            <person name="Grigoriev I.V."/>
        </authorList>
    </citation>
    <scope>NUCLEOTIDE SEQUENCE [LARGE SCALE GENOMIC DNA]</scope>
    <source>
        <strain evidence="9 10">CBS 144469</strain>
    </source>
</reference>
<comment type="similarity">
    <text evidence="1">Belongs to the helicase family. RecQ subfamily.</text>
</comment>
<dbReference type="Gene3D" id="3.40.50.300">
    <property type="entry name" value="P-loop containing nucleotide triphosphate hydrolases"/>
    <property type="match status" value="2"/>
</dbReference>
<evidence type="ECO:0000313" key="9">
    <source>
        <dbReference type="EMBL" id="KAF6745045.1"/>
    </source>
</evidence>
<feature type="region of interest" description="Disordered" evidence="6">
    <location>
        <begin position="648"/>
        <end position="667"/>
    </location>
</feature>
<gene>
    <name evidence="9" type="ORF">DFP72DRAFT_974550</name>
</gene>
<sequence length="667" mass="74507">MSSSPNVHNTPLWPPNRAKKRRGNDENEPPATPTPSRALHSEADLETLRLTDRNPLVNKRRYQNGFVAPSPKTPSNKPYTLASTGRTRQKPFISPTPFVLPSLKSIPSSEWNELARKHGLITSSQSLRDYQVEGANHIIARESDLCVVAPTGAGKSTLWTLPLLAQKGGISLVVVPFTSLGVQGENRHRDSAISATFLNSKNSSLSVLEGIVKMNEMHVVYACPEMLETPSVARILHSPSFQERLSGVYIDEAHVVYESLSWRPTYTRLHLLRQILGTSIPLIAMSATLPDRYRQALVLYAGLRADYHLINLGNFRPELSTIVKLMMHAATTFMDLEFVLALARQFTIIIYSDDLETLTRMFWWFYKKLVSARLPVSWLNVLHAGLSDEHQRLCIDAVCDGRVRILLGSDKIGAGMDFPSVGVVIQYQCRGLSLVRWEQRKGRGARRQGLTATGIILVEKSMAGDAKKLKSEDQGLLDLIHSKDDCLQSVVDKALENPPRLEHPPCSRCSNCCPELQSITHHYTFMPEHTRKSAPRGSLADTDAKKIYEDLRLWRTKEWEERWKEEWPGYGPECIISTADMHALANRAHAVITIDDIDSMTSIPHLSTLGTSLLSALHSSVRRVCGEDALEDSVPAPVVELEIPRNLRWQSPQDPGDYRSCGGAGRD</sequence>
<dbReference type="SUPFAM" id="SSF52540">
    <property type="entry name" value="P-loop containing nucleoside triphosphate hydrolases"/>
    <property type="match status" value="1"/>
</dbReference>
<dbReference type="PANTHER" id="PTHR13710">
    <property type="entry name" value="DNA HELICASE RECQ FAMILY MEMBER"/>
    <property type="match status" value="1"/>
</dbReference>
<dbReference type="PROSITE" id="PS51194">
    <property type="entry name" value="HELICASE_CTER"/>
    <property type="match status" value="1"/>
</dbReference>
<dbReference type="Proteomes" id="UP000521943">
    <property type="component" value="Unassembled WGS sequence"/>
</dbReference>
<organism evidence="9 10">
    <name type="scientific">Ephemerocybe angulata</name>
    <dbReference type="NCBI Taxonomy" id="980116"/>
    <lineage>
        <taxon>Eukaryota</taxon>
        <taxon>Fungi</taxon>
        <taxon>Dikarya</taxon>
        <taxon>Basidiomycota</taxon>
        <taxon>Agaricomycotina</taxon>
        <taxon>Agaricomycetes</taxon>
        <taxon>Agaricomycetidae</taxon>
        <taxon>Agaricales</taxon>
        <taxon>Agaricineae</taxon>
        <taxon>Psathyrellaceae</taxon>
        <taxon>Ephemerocybe</taxon>
    </lineage>
</organism>
<dbReference type="PROSITE" id="PS51192">
    <property type="entry name" value="HELICASE_ATP_BIND_1"/>
    <property type="match status" value="1"/>
</dbReference>
<evidence type="ECO:0000259" key="7">
    <source>
        <dbReference type="PROSITE" id="PS51192"/>
    </source>
</evidence>
<dbReference type="SMART" id="SM00490">
    <property type="entry name" value="HELICc"/>
    <property type="match status" value="1"/>
</dbReference>
<evidence type="ECO:0000256" key="2">
    <source>
        <dbReference type="ARBA" id="ARBA00022741"/>
    </source>
</evidence>
<evidence type="ECO:0000256" key="4">
    <source>
        <dbReference type="ARBA" id="ARBA00034617"/>
    </source>
</evidence>
<keyword evidence="10" id="KW-1185">Reference proteome</keyword>
<feature type="region of interest" description="Disordered" evidence="6">
    <location>
        <begin position="1"/>
        <end position="78"/>
    </location>
</feature>
<dbReference type="GO" id="GO:0043138">
    <property type="term" value="F:3'-5' DNA helicase activity"/>
    <property type="evidence" value="ECO:0007669"/>
    <property type="project" value="UniProtKB-EC"/>
</dbReference>
<evidence type="ECO:0000256" key="3">
    <source>
        <dbReference type="ARBA" id="ARBA00022840"/>
    </source>
</evidence>
<dbReference type="OrthoDB" id="10261556at2759"/>
<dbReference type="GO" id="GO:0009378">
    <property type="term" value="F:four-way junction helicase activity"/>
    <property type="evidence" value="ECO:0007669"/>
    <property type="project" value="TreeGrafter"/>
</dbReference>
<dbReference type="GO" id="GO:0005737">
    <property type="term" value="C:cytoplasm"/>
    <property type="evidence" value="ECO:0007669"/>
    <property type="project" value="TreeGrafter"/>
</dbReference>
<dbReference type="InterPro" id="IPR027417">
    <property type="entry name" value="P-loop_NTPase"/>
</dbReference>
<dbReference type="EC" id="5.6.2.4" evidence="5"/>